<keyword evidence="3 6" id="KW-1133">Transmembrane helix</keyword>
<dbReference type="PANTHER" id="PTHR13439">
    <property type="entry name" value="CT120 PROTEIN"/>
    <property type="match status" value="1"/>
</dbReference>
<dbReference type="InterPro" id="IPR050846">
    <property type="entry name" value="TLCD"/>
</dbReference>
<organism evidence="8 9">
    <name type="scientific">Verruconis gallopava</name>
    <dbReference type="NCBI Taxonomy" id="253628"/>
    <lineage>
        <taxon>Eukaryota</taxon>
        <taxon>Fungi</taxon>
        <taxon>Dikarya</taxon>
        <taxon>Ascomycota</taxon>
        <taxon>Pezizomycotina</taxon>
        <taxon>Dothideomycetes</taxon>
        <taxon>Pleosporomycetidae</taxon>
        <taxon>Venturiales</taxon>
        <taxon>Sympoventuriaceae</taxon>
        <taxon>Verruconis</taxon>
    </lineage>
</organism>
<evidence type="ECO:0000256" key="1">
    <source>
        <dbReference type="ARBA" id="ARBA00004141"/>
    </source>
</evidence>
<dbReference type="GeneID" id="27309432"/>
<gene>
    <name evidence="8" type="ORF">PV09_01459</name>
</gene>
<dbReference type="AlphaFoldDB" id="A0A0D2B8G4"/>
<evidence type="ECO:0000256" key="5">
    <source>
        <dbReference type="PROSITE-ProRule" id="PRU00205"/>
    </source>
</evidence>
<dbReference type="STRING" id="253628.A0A0D2B8G4"/>
<evidence type="ECO:0000256" key="2">
    <source>
        <dbReference type="ARBA" id="ARBA00022692"/>
    </source>
</evidence>
<dbReference type="OrthoDB" id="10266980at2759"/>
<reference evidence="8 9" key="1">
    <citation type="submission" date="2015-01" db="EMBL/GenBank/DDBJ databases">
        <title>The Genome Sequence of Ochroconis gallopava CBS43764.</title>
        <authorList>
            <consortium name="The Broad Institute Genomics Platform"/>
            <person name="Cuomo C."/>
            <person name="de Hoog S."/>
            <person name="Gorbushina A."/>
            <person name="Stielow B."/>
            <person name="Teixiera M."/>
            <person name="Abouelleil A."/>
            <person name="Chapman S.B."/>
            <person name="Priest M."/>
            <person name="Young S.K."/>
            <person name="Wortman J."/>
            <person name="Nusbaum C."/>
            <person name="Birren B."/>
        </authorList>
    </citation>
    <scope>NUCLEOTIDE SEQUENCE [LARGE SCALE GENOMIC DNA]</scope>
    <source>
        <strain evidence="8 9">CBS 43764</strain>
    </source>
</reference>
<feature type="transmembrane region" description="Helical" evidence="6">
    <location>
        <begin position="199"/>
        <end position="216"/>
    </location>
</feature>
<protein>
    <recommendedName>
        <fullName evidence="7">TLC domain-containing protein</fullName>
    </recommendedName>
</protein>
<dbReference type="RefSeq" id="XP_016217363.1">
    <property type="nucleotide sequence ID" value="XM_016354351.1"/>
</dbReference>
<comment type="subcellular location">
    <subcellularLocation>
        <location evidence="1">Membrane</location>
        <topology evidence="1">Multi-pass membrane protein</topology>
    </subcellularLocation>
</comment>
<sequence>MLDPFPAVPQWASKATVPLADYFALPTLPLHIHEVIGAALFYYFVQTRVSPWLSPKLSPKHYPNLNPRTKLNWDVHVVSLVQSVLVCAIAVYVMLYDDERRNMNTEERVWGYTGGTGLVEAMGLGYFVYDLWITVQNIGMFGIGMLFHAISALTVFSFGFRPFVNYYAPDFILYELSSPFLNIHWFCDKLDMTGSTVQLINGIFLITTFISCRLVWGTYASYRVFRDVIAAYRGTIPATEGASSLELMRYAGKKEAPLWLCFTYAASNVTLNSLNWYWINKMIATIRKRFDPPFGTRKPEEKPKADYDVARGVYADGTKTVEVDATLRRRPTVQRNLTELPVA</sequence>
<evidence type="ECO:0000256" key="4">
    <source>
        <dbReference type="ARBA" id="ARBA00023136"/>
    </source>
</evidence>
<dbReference type="HOGENOM" id="CLU_034597_0_1_1"/>
<dbReference type="PANTHER" id="PTHR13439:SF0">
    <property type="entry name" value="TOPOISOMERASE I DAMAGE AFFECTED PROTEIN 4"/>
    <property type="match status" value="1"/>
</dbReference>
<dbReference type="InParanoid" id="A0A0D2B8G4"/>
<proteinExistence type="predicted"/>
<evidence type="ECO:0000256" key="6">
    <source>
        <dbReference type="SAM" id="Phobius"/>
    </source>
</evidence>
<keyword evidence="2 5" id="KW-0812">Transmembrane</keyword>
<keyword evidence="4 5" id="KW-0472">Membrane</keyword>
<dbReference type="SMART" id="SM00724">
    <property type="entry name" value="TLC"/>
    <property type="match status" value="1"/>
</dbReference>
<name>A0A0D2B8G4_9PEZI</name>
<feature type="domain" description="TLC" evidence="7">
    <location>
        <begin position="68"/>
        <end position="291"/>
    </location>
</feature>
<dbReference type="Pfam" id="PF03798">
    <property type="entry name" value="TRAM_LAG1_CLN8"/>
    <property type="match status" value="1"/>
</dbReference>
<evidence type="ECO:0000313" key="9">
    <source>
        <dbReference type="Proteomes" id="UP000053259"/>
    </source>
</evidence>
<feature type="transmembrane region" description="Helical" evidence="6">
    <location>
        <begin position="109"/>
        <end position="129"/>
    </location>
</feature>
<keyword evidence="9" id="KW-1185">Reference proteome</keyword>
<evidence type="ECO:0000313" key="8">
    <source>
        <dbReference type="EMBL" id="KIW07494.1"/>
    </source>
</evidence>
<feature type="transmembrane region" description="Helical" evidence="6">
    <location>
        <begin position="23"/>
        <end position="45"/>
    </location>
</feature>
<dbReference type="Proteomes" id="UP000053259">
    <property type="component" value="Unassembled WGS sequence"/>
</dbReference>
<evidence type="ECO:0000259" key="7">
    <source>
        <dbReference type="PROSITE" id="PS50922"/>
    </source>
</evidence>
<accession>A0A0D2B8G4</accession>
<dbReference type="GO" id="GO:0055088">
    <property type="term" value="P:lipid homeostasis"/>
    <property type="evidence" value="ECO:0007669"/>
    <property type="project" value="TreeGrafter"/>
</dbReference>
<evidence type="ECO:0000256" key="3">
    <source>
        <dbReference type="ARBA" id="ARBA00022989"/>
    </source>
</evidence>
<dbReference type="GO" id="GO:0016020">
    <property type="term" value="C:membrane"/>
    <property type="evidence" value="ECO:0007669"/>
    <property type="project" value="UniProtKB-SubCell"/>
</dbReference>
<dbReference type="VEuPathDB" id="FungiDB:PV09_01459"/>
<dbReference type="FunCoup" id="A0A0D2B8G4">
    <property type="interactions" value="87"/>
</dbReference>
<feature type="transmembrane region" description="Helical" evidence="6">
    <location>
        <begin position="256"/>
        <end position="279"/>
    </location>
</feature>
<dbReference type="InterPro" id="IPR006634">
    <property type="entry name" value="TLC-dom"/>
</dbReference>
<feature type="transmembrane region" description="Helical" evidence="6">
    <location>
        <begin position="77"/>
        <end position="97"/>
    </location>
</feature>
<feature type="transmembrane region" description="Helical" evidence="6">
    <location>
        <begin position="141"/>
        <end position="160"/>
    </location>
</feature>
<dbReference type="GO" id="GO:0005783">
    <property type="term" value="C:endoplasmic reticulum"/>
    <property type="evidence" value="ECO:0007669"/>
    <property type="project" value="TreeGrafter"/>
</dbReference>
<dbReference type="EMBL" id="KN847532">
    <property type="protein sequence ID" value="KIW07494.1"/>
    <property type="molecule type" value="Genomic_DNA"/>
</dbReference>
<dbReference type="PROSITE" id="PS50922">
    <property type="entry name" value="TLC"/>
    <property type="match status" value="1"/>
</dbReference>